<feature type="transmembrane region" description="Helical" evidence="1">
    <location>
        <begin position="47"/>
        <end position="76"/>
    </location>
</feature>
<dbReference type="AlphaFoldDB" id="A0A222P5Q4"/>
<dbReference type="KEGG" id="lcd:clem_13240"/>
<evidence type="ECO:0000256" key="1">
    <source>
        <dbReference type="SAM" id="Phobius"/>
    </source>
</evidence>
<protein>
    <submittedName>
        <fullName evidence="2">Uncharacterized protein</fullName>
    </submittedName>
</protein>
<evidence type="ECO:0000313" key="2">
    <source>
        <dbReference type="EMBL" id="ASQ47181.1"/>
    </source>
</evidence>
<feature type="transmembrane region" description="Helical" evidence="1">
    <location>
        <begin position="96"/>
        <end position="122"/>
    </location>
</feature>
<keyword evidence="3" id="KW-1185">Reference proteome</keyword>
<dbReference type="OrthoDB" id="5653725at2"/>
<proteinExistence type="predicted"/>
<organism evidence="2 3">
    <name type="scientific">Legionella clemsonensis</name>
    <dbReference type="NCBI Taxonomy" id="1867846"/>
    <lineage>
        <taxon>Bacteria</taxon>
        <taxon>Pseudomonadati</taxon>
        <taxon>Pseudomonadota</taxon>
        <taxon>Gammaproteobacteria</taxon>
        <taxon>Legionellales</taxon>
        <taxon>Legionellaceae</taxon>
        <taxon>Legionella</taxon>
    </lineage>
</organism>
<dbReference type="Proteomes" id="UP000201728">
    <property type="component" value="Chromosome"/>
</dbReference>
<dbReference type="EMBL" id="CP016397">
    <property type="protein sequence ID" value="ASQ47181.1"/>
    <property type="molecule type" value="Genomic_DNA"/>
</dbReference>
<gene>
    <name evidence="2" type="ORF">clem_13240</name>
</gene>
<keyword evidence="1" id="KW-0812">Transmembrane</keyword>
<sequence>MANESFLFQLVNVVWSEGKTFYTQYVPGFFTPYRSAKDIVLSVGAPLYAPFAFALATALAGTVAALATLICAGAYLTAGASKVVGQSSLAREAWDIGSFCGVIATVAAILLPCSAFLSLISLPYSVAHLTTRSGTSVVSRLVEGSDSQANAKPLSV</sequence>
<keyword evidence="1" id="KW-1133">Transmembrane helix</keyword>
<dbReference type="RefSeq" id="WP_094091947.1">
    <property type="nucleotide sequence ID" value="NZ_CP016397.1"/>
</dbReference>
<evidence type="ECO:0000313" key="3">
    <source>
        <dbReference type="Proteomes" id="UP000201728"/>
    </source>
</evidence>
<keyword evidence="1" id="KW-0472">Membrane</keyword>
<reference evidence="3" key="1">
    <citation type="submission" date="2016-07" db="EMBL/GenBank/DDBJ databases">
        <authorList>
            <person name="Florea S."/>
            <person name="Webb J.S."/>
            <person name="Jaromczyk J."/>
            <person name="Schardl C.L."/>
        </authorList>
    </citation>
    <scope>NUCLEOTIDE SEQUENCE [LARGE SCALE GENOMIC DNA]</scope>
    <source>
        <strain evidence="3">CDC-D5610</strain>
    </source>
</reference>
<name>A0A222P5Q4_9GAMM</name>
<accession>A0A222P5Q4</accession>